<dbReference type="AlphaFoldDB" id="A0A5B7HXB2"/>
<name>A0A5B7HXB2_PORTR</name>
<feature type="region of interest" description="Disordered" evidence="1">
    <location>
        <begin position="15"/>
        <end position="41"/>
    </location>
</feature>
<comment type="caution">
    <text evidence="2">The sequence shown here is derived from an EMBL/GenBank/DDBJ whole genome shotgun (WGS) entry which is preliminary data.</text>
</comment>
<keyword evidence="3" id="KW-1185">Reference proteome</keyword>
<accession>A0A5B7HXB2</accession>
<reference evidence="2 3" key="1">
    <citation type="submission" date="2019-05" db="EMBL/GenBank/DDBJ databases">
        <title>Another draft genome of Portunus trituberculatus and its Hox gene families provides insights of decapod evolution.</title>
        <authorList>
            <person name="Jeong J.-H."/>
            <person name="Song I."/>
            <person name="Kim S."/>
            <person name="Choi T."/>
            <person name="Kim D."/>
            <person name="Ryu S."/>
            <person name="Kim W."/>
        </authorList>
    </citation>
    <scope>NUCLEOTIDE SEQUENCE [LARGE SCALE GENOMIC DNA]</scope>
    <source>
        <tissue evidence="2">Muscle</tissue>
    </source>
</reference>
<protein>
    <submittedName>
        <fullName evidence="2">Uncharacterized protein</fullName>
    </submittedName>
</protein>
<sequence length="92" mass="10385">MSDTHLCVLSEKRRCHGPTETHRASTRHPGTRAVTTTTASLHPTPRHWVLTSAPRDRSTTVHHRSLVQLFLPNTPPTRHRFDYVTKASIAKA</sequence>
<evidence type="ECO:0000313" key="2">
    <source>
        <dbReference type="EMBL" id="MPC74583.1"/>
    </source>
</evidence>
<organism evidence="2 3">
    <name type="scientific">Portunus trituberculatus</name>
    <name type="common">Swimming crab</name>
    <name type="synonym">Neptunus trituberculatus</name>
    <dbReference type="NCBI Taxonomy" id="210409"/>
    <lineage>
        <taxon>Eukaryota</taxon>
        <taxon>Metazoa</taxon>
        <taxon>Ecdysozoa</taxon>
        <taxon>Arthropoda</taxon>
        <taxon>Crustacea</taxon>
        <taxon>Multicrustacea</taxon>
        <taxon>Malacostraca</taxon>
        <taxon>Eumalacostraca</taxon>
        <taxon>Eucarida</taxon>
        <taxon>Decapoda</taxon>
        <taxon>Pleocyemata</taxon>
        <taxon>Brachyura</taxon>
        <taxon>Eubrachyura</taxon>
        <taxon>Portunoidea</taxon>
        <taxon>Portunidae</taxon>
        <taxon>Portuninae</taxon>
        <taxon>Portunus</taxon>
    </lineage>
</organism>
<dbReference type="EMBL" id="VSRR010039219">
    <property type="protein sequence ID" value="MPC74583.1"/>
    <property type="molecule type" value="Genomic_DNA"/>
</dbReference>
<evidence type="ECO:0000313" key="3">
    <source>
        <dbReference type="Proteomes" id="UP000324222"/>
    </source>
</evidence>
<dbReference type="Proteomes" id="UP000324222">
    <property type="component" value="Unassembled WGS sequence"/>
</dbReference>
<evidence type="ECO:0000256" key="1">
    <source>
        <dbReference type="SAM" id="MobiDB-lite"/>
    </source>
</evidence>
<gene>
    <name evidence="2" type="ORF">E2C01_068947</name>
</gene>
<proteinExistence type="predicted"/>